<protein>
    <submittedName>
        <fullName evidence="1">Uncharacterized protein</fullName>
    </submittedName>
</protein>
<organism evidence="1 2">
    <name type="scientific">Paenibacillus rhizoplanae</name>
    <dbReference type="NCBI Taxonomy" id="1917181"/>
    <lineage>
        <taxon>Bacteria</taxon>
        <taxon>Bacillati</taxon>
        <taxon>Bacillota</taxon>
        <taxon>Bacilli</taxon>
        <taxon>Bacillales</taxon>
        <taxon>Paenibacillaceae</taxon>
        <taxon>Paenibacillus</taxon>
    </lineage>
</organism>
<sequence>MEIQLSGMCGNSPKNKLAEDLAVALITGDTKTLGHLLTADAVVTLIGSERYPLSAVLQGSASVPELTALTIEHAISHGKIAAVSGNWVTHGGIRYAFSDHYSFATTKGTEVAAASCYRIRLP</sequence>
<gene>
    <name evidence="1" type="ORF">ACFSX3_11580</name>
</gene>
<reference evidence="2" key="1">
    <citation type="journal article" date="2019" name="Int. J. Syst. Evol. Microbiol.">
        <title>The Global Catalogue of Microorganisms (GCM) 10K type strain sequencing project: providing services to taxonomists for standard genome sequencing and annotation.</title>
        <authorList>
            <consortium name="The Broad Institute Genomics Platform"/>
            <consortium name="The Broad Institute Genome Sequencing Center for Infectious Disease"/>
            <person name="Wu L."/>
            <person name="Ma J."/>
        </authorList>
    </citation>
    <scope>NUCLEOTIDE SEQUENCE [LARGE SCALE GENOMIC DNA]</scope>
    <source>
        <strain evidence="2">CCM 8725</strain>
    </source>
</reference>
<name>A0ABW5F923_9BACL</name>
<evidence type="ECO:0000313" key="2">
    <source>
        <dbReference type="Proteomes" id="UP001597448"/>
    </source>
</evidence>
<comment type="caution">
    <text evidence="1">The sequence shown here is derived from an EMBL/GenBank/DDBJ whole genome shotgun (WGS) entry which is preliminary data.</text>
</comment>
<accession>A0ABW5F923</accession>
<dbReference type="Proteomes" id="UP001597448">
    <property type="component" value="Unassembled WGS sequence"/>
</dbReference>
<dbReference type="RefSeq" id="WP_209985917.1">
    <property type="nucleotide sequence ID" value="NZ_JBHSVQ010000001.1"/>
</dbReference>
<evidence type="ECO:0000313" key="1">
    <source>
        <dbReference type="EMBL" id="MFD2410516.1"/>
    </source>
</evidence>
<keyword evidence="2" id="KW-1185">Reference proteome</keyword>
<dbReference type="EMBL" id="JBHUKY010000021">
    <property type="protein sequence ID" value="MFD2410516.1"/>
    <property type="molecule type" value="Genomic_DNA"/>
</dbReference>
<proteinExistence type="predicted"/>